<dbReference type="GO" id="GO:0033765">
    <property type="term" value="F:steroid dehydrogenase activity, acting on the CH-CH group of donors"/>
    <property type="evidence" value="ECO:0007669"/>
    <property type="project" value="UniProtKB-ARBA"/>
</dbReference>
<name>A0A268S2U0_SHOCL</name>
<dbReference type="FunFam" id="3.50.50.60:FF:000009">
    <property type="entry name" value="Succinate dehydrogenase flavoprotein subunit"/>
    <property type="match status" value="1"/>
</dbReference>
<feature type="coiled-coil region" evidence="14">
    <location>
        <begin position="465"/>
        <end position="492"/>
    </location>
</feature>
<organism evidence="17 18">
    <name type="scientific">Shouchella clausii</name>
    <name type="common">Alkalihalobacillus clausii</name>
    <dbReference type="NCBI Taxonomy" id="79880"/>
    <lineage>
        <taxon>Bacteria</taxon>
        <taxon>Bacillati</taxon>
        <taxon>Bacillota</taxon>
        <taxon>Bacilli</taxon>
        <taxon>Bacillales</taxon>
        <taxon>Bacillaceae</taxon>
        <taxon>Shouchella</taxon>
    </lineage>
</organism>
<dbReference type="PROSITE" id="PS00504">
    <property type="entry name" value="FRD_SDH_FAD_BINDING"/>
    <property type="match status" value="1"/>
</dbReference>
<dbReference type="Gene3D" id="3.90.700.10">
    <property type="entry name" value="Succinate dehydrogenase/fumarate reductase flavoprotein, catalytic domain"/>
    <property type="match status" value="1"/>
</dbReference>
<dbReference type="GO" id="GO:0050660">
    <property type="term" value="F:flavin adenine dinucleotide binding"/>
    <property type="evidence" value="ECO:0007669"/>
    <property type="project" value="TreeGrafter"/>
</dbReference>
<dbReference type="Gene3D" id="3.50.50.60">
    <property type="entry name" value="FAD/NAD(P)-binding domain"/>
    <property type="match status" value="1"/>
</dbReference>
<evidence type="ECO:0000313" key="18">
    <source>
        <dbReference type="Proteomes" id="UP000216133"/>
    </source>
</evidence>
<dbReference type="SUPFAM" id="SSF46977">
    <property type="entry name" value="Succinate dehydrogenase/fumarate reductase flavoprotein C-terminal domain"/>
    <property type="match status" value="1"/>
</dbReference>
<dbReference type="NCBIfam" id="NF006392">
    <property type="entry name" value="PRK08641.1"/>
    <property type="match status" value="1"/>
</dbReference>
<dbReference type="SUPFAM" id="SSF56425">
    <property type="entry name" value="Succinate dehydrogenase/fumarate reductase flavoprotein, catalytic domain"/>
    <property type="match status" value="1"/>
</dbReference>
<dbReference type="Pfam" id="PF02910">
    <property type="entry name" value="Succ_DH_flav_C"/>
    <property type="match status" value="1"/>
</dbReference>
<dbReference type="EC" id="1.3.5.1" evidence="4"/>
<keyword evidence="10" id="KW-0560">Oxidoreductase</keyword>
<feature type="active site" description="Proton acceptor" evidence="13">
    <location>
        <position position="285"/>
    </location>
</feature>
<evidence type="ECO:0000313" key="17">
    <source>
        <dbReference type="EMBL" id="PAF26824.1"/>
    </source>
</evidence>
<comment type="cofactor">
    <cofactor evidence="1">
        <name>FAD</name>
        <dbReference type="ChEBI" id="CHEBI:57692"/>
    </cofactor>
</comment>
<evidence type="ECO:0000256" key="11">
    <source>
        <dbReference type="ARBA" id="ARBA00023136"/>
    </source>
</evidence>
<evidence type="ECO:0000256" key="5">
    <source>
        <dbReference type="ARBA" id="ARBA00022448"/>
    </source>
</evidence>
<dbReference type="Proteomes" id="UP000216133">
    <property type="component" value="Unassembled WGS sequence"/>
</dbReference>
<dbReference type="InterPro" id="IPR015939">
    <property type="entry name" value="Fum_Rdtase/Succ_DH_flav-like_C"/>
</dbReference>
<accession>A0A268S2U0</accession>
<evidence type="ECO:0000256" key="6">
    <source>
        <dbReference type="ARBA" id="ARBA00022475"/>
    </source>
</evidence>
<dbReference type="InterPro" id="IPR003952">
    <property type="entry name" value="FRD_SDH_FAD_BS"/>
</dbReference>
<dbReference type="InterPro" id="IPR011280">
    <property type="entry name" value="Succ_DH/Fum_Rdt_flav_su"/>
</dbReference>
<dbReference type="Pfam" id="PF00890">
    <property type="entry name" value="FAD_binding_2"/>
    <property type="match status" value="1"/>
</dbReference>
<feature type="domain" description="Fumarate reductase/succinate dehydrogenase flavoprotein-like C-terminal" evidence="16">
    <location>
        <begin position="452"/>
        <end position="579"/>
    </location>
</feature>
<dbReference type="FunFam" id="3.90.700.10:FF:000004">
    <property type="entry name" value="Succinate dehydrogenase flavoprotein subunit"/>
    <property type="match status" value="1"/>
</dbReference>
<evidence type="ECO:0000256" key="8">
    <source>
        <dbReference type="ARBA" id="ARBA00022827"/>
    </source>
</evidence>
<dbReference type="Gene3D" id="1.20.58.100">
    <property type="entry name" value="Fumarate reductase/succinate dehydrogenase flavoprotein-like, C-terminal domain"/>
    <property type="match status" value="1"/>
</dbReference>
<evidence type="ECO:0000256" key="4">
    <source>
        <dbReference type="ARBA" id="ARBA00012792"/>
    </source>
</evidence>
<protein>
    <recommendedName>
        <fullName evidence="4">succinate dehydrogenase</fullName>
        <ecNumber evidence="4">1.3.5.1</ecNumber>
    </recommendedName>
</protein>
<keyword evidence="9" id="KW-0249">Electron transport</keyword>
<evidence type="ECO:0000259" key="15">
    <source>
        <dbReference type="Pfam" id="PF00890"/>
    </source>
</evidence>
<dbReference type="InterPro" id="IPR030664">
    <property type="entry name" value="SdhA/FrdA/AprA"/>
</dbReference>
<evidence type="ECO:0000256" key="14">
    <source>
        <dbReference type="SAM" id="Coils"/>
    </source>
</evidence>
<dbReference type="FunFam" id="1.20.58.100:FF:000004">
    <property type="entry name" value="Succinate dehydrogenase flavoprotein subunit"/>
    <property type="match status" value="1"/>
</dbReference>
<evidence type="ECO:0000256" key="12">
    <source>
        <dbReference type="ARBA" id="ARBA00049220"/>
    </source>
</evidence>
<reference evidence="17 18" key="1">
    <citation type="submission" date="2017-07" db="EMBL/GenBank/DDBJ databases">
        <title>Isolation and whole genome analysis of endospore-forming bacteria from heroin.</title>
        <authorList>
            <person name="Kalinowski J."/>
            <person name="Ahrens B."/>
            <person name="Al-Dilaimi A."/>
            <person name="Winkler A."/>
            <person name="Wibberg D."/>
            <person name="Schleenbecker U."/>
            <person name="Ruckert C."/>
            <person name="Wolfel R."/>
            <person name="Grass G."/>
        </authorList>
    </citation>
    <scope>NUCLEOTIDE SEQUENCE [LARGE SCALE GENOMIC DNA]</scope>
    <source>
        <strain evidence="17 18">7523-2</strain>
    </source>
</reference>
<dbReference type="RefSeq" id="WP_094426703.1">
    <property type="nucleotide sequence ID" value="NZ_CP019985.1"/>
</dbReference>
<dbReference type="GO" id="GO:0008177">
    <property type="term" value="F:succinate dehydrogenase (quinone) activity"/>
    <property type="evidence" value="ECO:0007669"/>
    <property type="project" value="UniProtKB-EC"/>
</dbReference>
<dbReference type="NCBIfam" id="TIGR01811">
    <property type="entry name" value="sdhA_Bsu"/>
    <property type="match status" value="1"/>
</dbReference>
<dbReference type="PRINTS" id="PR00411">
    <property type="entry name" value="PNDRDTASEI"/>
</dbReference>
<keyword evidence="6" id="KW-1003">Cell membrane</keyword>
<dbReference type="PANTHER" id="PTHR11632">
    <property type="entry name" value="SUCCINATE DEHYDROGENASE 2 FLAVOPROTEIN SUBUNIT"/>
    <property type="match status" value="1"/>
</dbReference>
<comment type="caution">
    <text evidence="17">The sequence shown here is derived from an EMBL/GenBank/DDBJ whole genome shotgun (WGS) entry which is preliminary data.</text>
</comment>
<dbReference type="GO" id="GO:0009061">
    <property type="term" value="P:anaerobic respiration"/>
    <property type="evidence" value="ECO:0007669"/>
    <property type="project" value="TreeGrafter"/>
</dbReference>
<comment type="catalytic activity">
    <reaction evidence="12">
        <text>a quinone + succinate = fumarate + a quinol</text>
        <dbReference type="Rhea" id="RHEA:40523"/>
        <dbReference type="ChEBI" id="CHEBI:24646"/>
        <dbReference type="ChEBI" id="CHEBI:29806"/>
        <dbReference type="ChEBI" id="CHEBI:30031"/>
        <dbReference type="ChEBI" id="CHEBI:132124"/>
        <dbReference type="EC" id="1.3.5.1"/>
    </reaction>
</comment>
<evidence type="ECO:0000256" key="3">
    <source>
        <dbReference type="ARBA" id="ARBA00008040"/>
    </source>
</evidence>
<dbReference type="InterPro" id="IPR003953">
    <property type="entry name" value="FAD-dep_OxRdtase_2_FAD-bd"/>
</dbReference>
<dbReference type="GeneID" id="86926905"/>
<comment type="similarity">
    <text evidence="3">Belongs to the FAD-dependent oxidoreductase 2 family. FRD/SDH subfamily.</text>
</comment>
<keyword evidence="8" id="KW-0274">FAD</keyword>
<gene>
    <name evidence="17" type="ORF">CHH61_06395</name>
</gene>
<keyword evidence="14" id="KW-0175">Coiled coil</keyword>
<dbReference type="PANTHER" id="PTHR11632:SF53">
    <property type="entry name" value="SUCCINATE DEHYDROGENASE FLAVOPROTEIN SUBUNIT"/>
    <property type="match status" value="1"/>
</dbReference>
<keyword evidence="5" id="KW-0813">Transport</keyword>
<sequence>MSKGKIVVVGGGLAGLMATIKAAEKGVPVDLFSIVPVKRSHSVCAQGGINGAVNTKGEGDSPYEHFDDTVYGGDFLANQPPVKAMTEAAPAIIHLMDRMGVMFNRTPEGLLDFRRFGGTQHHRTAFAGATTGQQLLYALDEQVRRYEVQGLVTKYEGWEFLSAVIDDEGACRGITAQELNSAEIRSFSADAVIMATGGPGIIFGKSTNSMINTGFAAAKLYEQGVAYANGEFIQIHPTAIPGDDKLRLMSESARGEGGRVWTYKDGKPWYFLEEKYPAYGNLVPRDIATREIFHVCVDEKLGINGENMVYLDLSHKDPKELDIKLGGIIEIYEKFTGDDPRKVPMKIFPAVHYSMGGMWVDYDQMTNIPGLFAAGECDYSQHGANRLGANSLLSAIYGGMVAGPKAVEYIEGLNTATEDLSSSLFEAQVKKEQDQFDAILRMDGTENAYVLHKELGEWMTDNVTVVRYNDKLLKTDEKIQELMERYQNINIQDTAKWSNQGAAFTRQLGGMLNLARVITLGAYHRNESRGAHYKPEFPERNDEEFLKTTKAWYNPSTGAPDFEYEEVDTSLIKPRKRDYSQKKQGAGSK</sequence>
<evidence type="ECO:0000256" key="7">
    <source>
        <dbReference type="ARBA" id="ARBA00022630"/>
    </source>
</evidence>
<dbReference type="EMBL" id="NPBS01000028">
    <property type="protein sequence ID" value="PAF26824.1"/>
    <property type="molecule type" value="Genomic_DNA"/>
</dbReference>
<dbReference type="InterPro" id="IPR027477">
    <property type="entry name" value="Succ_DH/fumarate_Rdtase_cat_sf"/>
</dbReference>
<comment type="subcellular location">
    <subcellularLocation>
        <location evidence="2">Cell membrane</location>
        <topology evidence="2">Peripheral membrane protein</topology>
        <orientation evidence="2">Cytoplasmic side</orientation>
    </subcellularLocation>
</comment>
<keyword evidence="11" id="KW-0472">Membrane</keyword>
<dbReference type="InterPro" id="IPR036188">
    <property type="entry name" value="FAD/NAD-bd_sf"/>
</dbReference>
<dbReference type="PIRSF" id="PIRSF000171">
    <property type="entry name" value="SDHA_APRA_LASPO"/>
    <property type="match status" value="1"/>
</dbReference>
<feature type="domain" description="FAD-dependent oxidoreductase 2 FAD-binding" evidence="15">
    <location>
        <begin position="6"/>
        <end position="392"/>
    </location>
</feature>
<evidence type="ECO:0000256" key="13">
    <source>
        <dbReference type="PIRSR" id="PIRSR000171-1"/>
    </source>
</evidence>
<dbReference type="AlphaFoldDB" id="A0A268S2U0"/>
<evidence type="ECO:0000256" key="9">
    <source>
        <dbReference type="ARBA" id="ARBA00022982"/>
    </source>
</evidence>
<dbReference type="GO" id="GO:0009055">
    <property type="term" value="F:electron transfer activity"/>
    <property type="evidence" value="ECO:0007669"/>
    <property type="project" value="TreeGrafter"/>
</dbReference>
<evidence type="ECO:0000256" key="10">
    <source>
        <dbReference type="ARBA" id="ARBA00023002"/>
    </source>
</evidence>
<keyword evidence="7" id="KW-0285">Flavoprotein</keyword>
<evidence type="ECO:0000256" key="2">
    <source>
        <dbReference type="ARBA" id="ARBA00004413"/>
    </source>
</evidence>
<dbReference type="GO" id="GO:0005886">
    <property type="term" value="C:plasma membrane"/>
    <property type="evidence" value="ECO:0007669"/>
    <property type="project" value="UniProtKB-SubCell"/>
</dbReference>
<dbReference type="PRINTS" id="PR00368">
    <property type="entry name" value="FADPNR"/>
</dbReference>
<dbReference type="InterPro" id="IPR037099">
    <property type="entry name" value="Fum_R/Succ_DH_flav-like_C_sf"/>
</dbReference>
<proteinExistence type="inferred from homology"/>
<evidence type="ECO:0000259" key="16">
    <source>
        <dbReference type="Pfam" id="PF02910"/>
    </source>
</evidence>
<dbReference type="SUPFAM" id="SSF51905">
    <property type="entry name" value="FAD/NAD(P)-binding domain"/>
    <property type="match status" value="1"/>
</dbReference>
<evidence type="ECO:0000256" key="1">
    <source>
        <dbReference type="ARBA" id="ARBA00001974"/>
    </source>
</evidence>